<dbReference type="EMBL" id="JABEZV010000003">
    <property type="protein sequence ID" value="MBA0707703.1"/>
    <property type="molecule type" value="Genomic_DNA"/>
</dbReference>
<comment type="caution">
    <text evidence="1">The sequence shown here is derived from an EMBL/GenBank/DDBJ whole genome shotgun (WGS) entry which is preliminary data.</text>
</comment>
<protein>
    <submittedName>
        <fullName evidence="1">Uncharacterized protein</fullName>
    </submittedName>
</protein>
<sequence>MLSRGVPRVNGQLAVSHASGDKSLKSTFEVDHRHLILHNWDPKKFPRFKFSTEASNEQLFFSYSLTVFTVACAFECLGLE</sequence>
<reference evidence="1 2" key="1">
    <citation type="journal article" date="2019" name="Genome Biol. Evol.">
        <title>Insights into the evolution of the New World diploid cottons (Gossypium, subgenus Houzingenia) based on genome sequencing.</title>
        <authorList>
            <person name="Grover C.E."/>
            <person name="Arick M.A. 2nd"/>
            <person name="Thrash A."/>
            <person name="Conover J.L."/>
            <person name="Sanders W.S."/>
            <person name="Peterson D.G."/>
            <person name="Frelichowski J.E."/>
            <person name="Scheffler J.A."/>
            <person name="Scheffler B.E."/>
            <person name="Wendel J.F."/>
        </authorList>
    </citation>
    <scope>NUCLEOTIDE SEQUENCE [LARGE SCALE GENOMIC DNA]</scope>
    <source>
        <strain evidence="1">4</strain>
        <tissue evidence="1">Leaf</tissue>
    </source>
</reference>
<dbReference type="Proteomes" id="UP000593574">
    <property type="component" value="Unassembled WGS sequence"/>
</dbReference>
<dbReference type="AlphaFoldDB" id="A0A7J8Z7C3"/>
<evidence type="ECO:0000313" key="2">
    <source>
        <dbReference type="Proteomes" id="UP000593574"/>
    </source>
</evidence>
<gene>
    <name evidence="1" type="ORF">Golax_019732</name>
</gene>
<accession>A0A7J8Z7C3</accession>
<keyword evidence="2" id="KW-1185">Reference proteome</keyword>
<name>A0A7J8Z7C3_9ROSI</name>
<evidence type="ECO:0000313" key="1">
    <source>
        <dbReference type="EMBL" id="MBA0707703.1"/>
    </source>
</evidence>
<proteinExistence type="predicted"/>
<organism evidence="1 2">
    <name type="scientific">Gossypium laxum</name>
    <dbReference type="NCBI Taxonomy" id="34288"/>
    <lineage>
        <taxon>Eukaryota</taxon>
        <taxon>Viridiplantae</taxon>
        <taxon>Streptophyta</taxon>
        <taxon>Embryophyta</taxon>
        <taxon>Tracheophyta</taxon>
        <taxon>Spermatophyta</taxon>
        <taxon>Magnoliopsida</taxon>
        <taxon>eudicotyledons</taxon>
        <taxon>Gunneridae</taxon>
        <taxon>Pentapetalae</taxon>
        <taxon>rosids</taxon>
        <taxon>malvids</taxon>
        <taxon>Malvales</taxon>
        <taxon>Malvaceae</taxon>
        <taxon>Malvoideae</taxon>
        <taxon>Gossypium</taxon>
    </lineage>
</organism>